<evidence type="ECO:0000313" key="20">
    <source>
        <dbReference type="RefSeq" id="XP_013907627.1"/>
    </source>
</evidence>
<evidence type="ECO:0000256" key="2">
    <source>
        <dbReference type="ARBA" id="ARBA00004504"/>
    </source>
</evidence>
<dbReference type="GO" id="GO:0001750">
    <property type="term" value="C:photoreceptor outer segment"/>
    <property type="evidence" value="ECO:0007669"/>
    <property type="project" value="UniProtKB-SubCell"/>
</dbReference>
<evidence type="ECO:0000256" key="14">
    <source>
        <dbReference type="ARBA" id="ARBA00040753"/>
    </source>
</evidence>
<dbReference type="InterPro" id="IPR000082">
    <property type="entry name" value="SEA_dom"/>
</dbReference>
<evidence type="ECO:0000256" key="17">
    <source>
        <dbReference type="SAM" id="MobiDB-lite"/>
    </source>
</evidence>
<keyword evidence="7" id="KW-0732">Signal</keyword>
<dbReference type="KEGG" id="tsr:106537876"/>
<feature type="domain" description="SEA" evidence="18">
    <location>
        <begin position="153"/>
        <end position="279"/>
    </location>
</feature>
<reference evidence="20" key="1">
    <citation type="submission" date="2025-08" db="UniProtKB">
        <authorList>
            <consortium name="RefSeq"/>
        </authorList>
    </citation>
    <scope>IDENTIFICATION</scope>
    <source>
        <tissue evidence="20">Skeletal muscle</tissue>
    </source>
</reference>
<keyword evidence="19" id="KW-1185">Reference proteome</keyword>
<keyword evidence="5" id="KW-0272">Extracellular matrix</keyword>
<dbReference type="InterPro" id="IPR036364">
    <property type="entry name" value="SEA_dom_sf"/>
</dbReference>
<evidence type="ECO:0000256" key="16">
    <source>
        <dbReference type="ARBA" id="ARBA00045407"/>
    </source>
</evidence>
<dbReference type="GO" id="GO:0005540">
    <property type="term" value="F:hyaluronic acid binding"/>
    <property type="evidence" value="ECO:0007669"/>
    <property type="project" value="UniProtKB-KW"/>
</dbReference>
<dbReference type="SUPFAM" id="SSF82671">
    <property type="entry name" value="SEA domain"/>
    <property type="match status" value="2"/>
</dbReference>
<dbReference type="GO" id="GO:0007601">
    <property type="term" value="P:visual perception"/>
    <property type="evidence" value="ECO:0007669"/>
    <property type="project" value="InterPro"/>
</dbReference>
<protein>
    <recommendedName>
        <fullName evidence="14">Interphotoreceptor matrix proteoglycan 1</fullName>
    </recommendedName>
    <alternativeName>
        <fullName evidence="15">Sialoprotein associated with cones and rods</fullName>
    </alternativeName>
</protein>
<dbReference type="InterPro" id="IPR000742">
    <property type="entry name" value="EGF"/>
</dbReference>
<feature type="domain" description="SEA" evidence="18">
    <location>
        <begin position="371"/>
        <end position="484"/>
    </location>
</feature>
<dbReference type="Proteomes" id="UP000504617">
    <property type="component" value="Unplaced"/>
</dbReference>
<dbReference type="GO" id="GO:0008201">
    <property type="term" value="F:heparin binding"/>
    <property type="evidence" value="ECO:0007669"/>
    <property type="project" value="UniProtKB-KW"/>
</dbReference>
<accession>A0A6I9X1C9</accession>
<dbReference type="CTD" id="3617"/>
<evidence type="ECO:0000256" key="6">
    <source>
        <dbReference type="ARBA" id="ARBA00022674"/>
    </source>
</evidence>
<keyword evidence="8" id="KW-0677">Repeat</keyword>
<dbReference type="OrthoDB" id="9908153at2759"/>
<comment type="function">
    <text evidence="16">Chondroitin sulfate-, heparin- and hyaluronan-binding protein. May serve to form a basic macromolecular scaffold comprising the insoluble interphotoreceptor matrix.</text>
</comment>
<dbReference type="PANTHER" id="PTHR12199:SF3">
    <property type="entry name" value="INTERPHOTORECEPTOR MATRIX PROTEOGLYCAN 1"/>
    <property type="match status" value="1"/>
</dbReference>
<dbReference type="PANTHER" id="PTHR12199">
    <property type="entry name" value="INTERPHOTORECEPTOR MATRIX PROTEOGLYCAN"/>
    <property type="match status" value="1"/>
</dbReference>
<evidence type="ECO:0000256" key="7">
    <source>
        <dbReference type="ARBA" id="ARBA00022729"/>
    </source>
</evidence>
<keyword evidence="4" id="KW-0964">Secreted</keyword>
<evidence type="ECO:0000313" key="19">
    <source>
        <dbReference type="Proteomes" id="UP000504617"/>
    </source>
</evidence>
<keyword evidence="10" id="KW-0675">Receptor</keyword>
<dbReference type="Pfam" id="PF01390">
    <property type="entry name" value="SEA"/>
    <property type="match status" value="2"/>
</dbReference>
<dbReference type="AlphaFoldDB" id="A0A6I9X1C9"/>
<keyword evidence="6" id="KW-0358">Heparin-binding</keyword>
<evidence type="ECO:0000256" key="13">
    <source>
        <dbReference type="ARBA" id="ARBA00023290"/>
    </source>
</evidence>
<evidence type="ECO:0000256" key="15">
    <source>
        <dbReference type="ARBA" id="ARBA00042018"/>
    </source>
</evidence>
<dbReference type="PROSITE" id="PS50024">
    <property type="entry name" value="SEA"/>
    <property type="match status" value="2"/>
</dbReference>
<organism evidence="19 20">
    <name type="scientific">Thamnophis sirtalis</name>
    <dbReference type="NCBI Taxonomy" id="35019"/>
    <lineage>
        <taxon>Eukaryota</taxon>
        <taxon>Metazoa</taxon>
        <taxon>Chordata</taxon>
        <taxon>Craniata</taxon>
        <taxon>Vertebrata</taxon>
        <taxon>Euteleostomi</taxon>
        <taxon>Lepidosauria</taxon>
        <taxon>Squamata</taxon>
        <taxon>Bifurcata</taxon>
        <taxon>Unidentata</taxon>
        <taxon>Episquamata</taxon>
        <taxon>Toxicofera</taxon>
        <taxon>Serpentes</taxon>
        <taxon>Colubroidea</taxon>
        <taxon>Colubridae</taxon>
        <taxon>Natricinae</taxon>
        <taxon>Thamnophis</taxon>
    </lineage>
</organism>
<evidence type="ECO:0000256" key="1">
    <source>
        <dbReference type="ARBA" id="ARBA00004437"/>
    </source>
</evidence>
<gene>
    <name evidence="20" type="primary">IMPG1</name>
</gene>
<evidence type="ECO:0000256" key="11">
    <source>
        <dbReference type="ARBA" id="ARBA00023180"/>
    </source>
</evidence>
<evidence type="ECO:0000256" key="8">
    <source>
        <dbReference type="ARBA" id="ARBA00022737"/>
    </source>
</evidence>
<evidence type="ECO:0000256" key="5">
    <source>
        <dbReference type="ARBA" id="ARBA00022530"/>
    </source>
</evidence>
<dbReference type="GO" id="GO:0001917">
    <property type="term" value="C:photoreceptor inner segment"/>
    <property type="evidence" value="ECO:0007669"/>
    <property type="project" value="UniProtKB-SubCell"/>
</dbReference>
<name>A0A6I9X1C9_9SAUR</name>
<proteinExistence type="predicted"/>
<dbReference type="InterPro" id="IPR039861">
    <property type="entry name" value="IMPG"/>
</dbReference>
<evidence type="ECO:0000256" key="12">
    <source>
        <dbReference type="ARBA" id="ARBA00023273"/>
    </source>
</evidence>
<keyword evidence="11" id="KW-0325">Glycoprotein</keyword>
<keyword evidence="13" id="KW-0373">Hyaluronic acid</keyword>
<evidence type="ECO:0000256" key="3">
    <source>
        <dbReference type="ARBA" id="ARBA00004593"/>
    </source>
</evidence>
<keyword evidence="9" id="KW-0730">Sialic acid</keyword>
<dbReference type="Gene3D" id="3.30.70.960">
    <property type="entry name" value="SEA domain"/>
    <property type="match status" value="1"/>
</dbReference>
<evidence type="ECO:0000256" key="9">
    <source>
        <dbReference type="ARBA" id="ARBA00022981"/>
    </source>
</evidence>
<evidence type="ECO:0000256" key="4">
    <source>
        <dbReference type="ARBA" id="ARBA00022525"/>
    </source>
</evidence>
<keyword evidence="12" id="KW-0966">Cell projection</keyword>
<evidence type="ECO:0000256" key="10">
    <source>
        <dbReference type="ARBA" id="ARBA00023170"/>
    </source>
</evidence>
<dbReference type="PROSITE" id="PS01186">
    <property type="entry name" value="EGF_2"/>
    <property type="match status" value="1"/>
</dbReference>
<comment type="subcellular location">
    <subcellularLocation>
        <location evidence="2">Cell projection</location>
        <location evidence="2">Cilium</location>
        <location evidence="2">Photoreceptor outer segment</location>
    </subcellularLocation>
    <subcellularLocation>
        <location evidence="1">Photoreceptor inner segment</location>
    </subcellularLocation>
    <subcellularLocation>
        <location evidence="3">Secreted</location>
        <location evidence="3">Extracellular space</location>
        <location evidence="3">Extracellular matrix</location>
        <location evidence="3">Interphotoreceptor matrix</location>
    </subcellularLocation>
</comment>
<dbReference type="GO" id="GO:0033165">
    <property type="term" value="C:interphotoreceptor matrix"/>
    <property type="evidence" value="ECO:0007669"/>
    <property type="project" value="UniProtKB-SubCell"/>
</dbReference>
<dbReference type="RefSeq" id="XP_013907627.1">
    <property type="nucleotide sequence ID" value="XM_014052152.1"/>
</dbReference>
<feature type="region of interest" description="Disordered" evidence="17">
    <location>
        <begin position="99"/>
        <end position="126"/>
    </location>
</feature>
<feature type="compositionally biased region" description="Basic and acidic residues" evidence="17">
    <location>
        <begin position="99"/>
        <end position="119"/>
    </location>
</feature>
<dbReference type="GeneID" id="106537876"/>
<evidence type="ECO:0000259" key="18">
    <source>
        <dbReference type="PROSITE" id="PS50024"/>
    </source>
</evidence>
<sequence length="568" mass="63905">MSHLSLKVGQVKKQTLQEYHSIAVLYRCQTRCVTLPSVCQEAVWEAFQIFLDRIPGTTEYQNWVTACQRETFYIFDIGKNFSNSQEHLEIIQRRVKHRTFQDRKEDISPEKSGGKKPEEPPSVVTDTLGNEIVNDTKTPGKPEVPNIISKLPVEQTVEFSVTVSNQEYTPDLNNPGSPLYQKLAAKYQVQMQKIFEKLAGFKEIRVLGFRQKKEKDGTSSTVAQYIVNFERDGSELPADGTDIKKIESEKGTLGEEKETPTFVPKLADLQQMVAMLLQEDKSLFVDFETLQFKDEIIRPPSDINNDMQPMVTDVLAGAELTSEIPFIYANVVTVTKTFSEVNYPGSTMTSTVLDTTGILFPSTFKEITTQKIEEETTKYTISSILSEQRFLLEVLKFTLIFSSKTIFMLVPYLESNLTGFKQLEILNFRNGSVIVNSKMKFVESVPYNITKAVHCVLEDFCNAAARRLNLQIDSSSLEIEPADQADPCKFLACGEFSRCLKNDWTKEAACLCNPGYARKNGPLCRSICETEPYLCANGSKCELIPGRGAVCSVKSAQPQIISQKPEST</sequence>